<evidence type="ECO:0000313" key="2">
    <source>
        <dbReference type="Proteomes" id="UP000616151"/>
    </source>
</evidence>
<sequence>MADLDIDWSTEAIIGRRDKFYAASQRAFVPYKTPLIFARGERQYLWDEAGRKYLDLLGMNVCISVGHAHPTVTRAVEEQIRQLQHCTTMFYHPVPAHFAEELAARMPKGQDWVVHFTNSGTEAIDLALIMAQSFTGNIDMLALRNAYHGATIGAQSLTGISGFRHNVPLLGGVHHIANPDPYRGIFGDDTDAYLAEIDRTIQFATPGTLAGFIVEPIQGYGGIVELPKGYLKAATKKVRDAGGVLIVDEVQSGFGRTGDNFWGFEHHDVLPEIVVMAKGIGNGFPLGAVVARRDVAEVLAKKFFFNTYGASPMACAAGRAVLKVIDDEKLQQNSKTVGAALRAVLDRLHQKYEIIGEVRSHGLMLAVELVSDRRSKTPATKETAEIFEKTRENGIVVSKSGANRNILRMVPPMCIKLEDVAWVEEALDRCFAGY</sequence>
<protein>
    <submittedName>
        <fullName evidence="1">Aspartate aminotransferase family protein</fullName>
    </submittedName>
</protein>
<keyword evidence="1" id="KW-0032">Aminotransferase</keyword>
<dbReference type="EMBL" id="JAENHL010000005">
    <property type="protein sequence ID" value="MBK1865619.1"/>
    <property type="molecule type" value="Genomic_DNA"/>
</dbReference>
<organism evidence="1 2">
    <name type="scientific">Taklimakanibacter albus</name>
    <dbReference type="NCBI Taxonomy" id="2800327"/>
    <lineage>
        <taxon>Bacteria</taxon>
        <taxon>Pseudomonadati</taxon>
        <taxon>Pseudomonadota</taxon>
        <taxon>Alphaproteobacteria</taxon>
        <taxon>Hyphomicrobiales</taxon>
        <taxon>Aestuariivirgaceae</taxon>
        <taxon>Taklimakanibacter</taxon>
    </lineage>
</organism>
<gene>
    <name evidence="1" type="ORF">JHL16_04595</name>
</gene>
<keyword evidence="1" id="KW-0808">Transferase</keyword>
<comment type="caution">
    <text evidence="1">The sequence shown here is derived from an EMBL/GenBank/DDBJ whole genome shotgun (WGS) entry which is preliminary data.</text>
</comment>
<dbReference type="Proteomes" id="UP000616151">
    <property type="component" value="Unassembled WGS sequence"/>
</dbReference>
<evidence type="ECO:0000313" key="1">
    <source>
        <dbReference type="EMBL" id="MBK1865619.1"/>
    </source>
</evidence>
<reference evidence="1" key="1">
    <citation type="submission" date="2021-01" db="EMBL/GenBank/DDBJ databases">
        <authorList>
            <person name="Sun Q."/>
        </authorList>
    </citation>
    <scope>NUCLEOTIDE SEQUENCE</scope>
    <source>
        <strain evidence="1">YIM B02566</strain>
    </source>
</reference>
<accession>A0ACC5QZ61</accession>
<name>A0ACC5QZ61_9HYPH</name>
<keyword evidence="2" id="KW-1185">Reference proteome</keyword>
<proteinExistence type="predicted"/>